<dbReference type="KEGG" id="ams:AMIS_46180"/>
<name>I0HA01_ACTM4</name>
<sequence length="67" mass="7147">MGDGDVDRDALLRRAAELRQAAAAAGRDDVVTKVDEVVLLIAGDRVAQQQNESKANTVLRILNGLGF</sequence>
<accession>I0HA01</accession>
<organism evidence="1 2">
    <name type="scientific">Actinoplanes missouriensis (strain ATCC 14538 / DSM 43046 / CBS 188.64 / JCM 3121 / NBRC 102363 / NCIMB 12654 / NRRL B-3342 / UNCC 431)</name>
    <dbReference type="NCBI Taxonomy" id="512565"/>
    <lineage>
        <taxon>Bacteria</taxon>
        <taxon>Bacillati</taxon>
        <taxon>Actinomycetota</taxon>
        <taxon>Actinomycetes</taxon>
        <taxon>Micromonosporales</taxon>
        <taxon>Micromonosporaceae</taxon>
        <taxon>Actinoplanes</taxon>
    </lineage>
</organism>
<dbReference type="RefSeq" id="WP_014444727.1">
    <property type="nucleotide sequence ID" value="NC_017093.1"/>
</dbReference>
<proteinExistence type="predicted"/>
<evidence type="ECO:0000313" key="1">
    <source>
        <dbReference type="EMBL" id="BAL89838.1"/>
    </source>
</evidence>
<protein>
    <submittedName>
        <fullName evidence="1">Uncharacterized protein</fullName>
    </submittedName>
</protein>
<evidence type="ECO:0000313" key="2">
    <source>
        <dbReference type="Proteomes" id="UP000007882"/>
    </source>
</evidence>
<dbReference type="AlphaFoldDB" id="I0HA01"/>
<keyword evidence="2" id="KW-1185">Reference proteome</keyword>
<reference evidence="1 2" key="1">
    <citation type="submission" date="2012-02" db="EMBL/GenBank/DDBJ databases">
        <title>Complete genome sequence of Actinoplanes missouriensis 431 (= NBRC 102363).</title>
        <authorList>
            <person name="Ohnishi Y."/>
            <person name="Ishikawa J."/>
            <person name="Sekine M."/>
            <person name="Hosoyama A."/>
            <person name="Harada T."/>
            <person name="Narita H."/>
            <person name="Hata T."/>
            <person name="Konno Y."/>
            <person name="Tutikane K."/>
            <person name="Fujita N."/>
            <person name="Horinouchi S."/>
            <person name="Hayakawa M."/>
        </authorList>
    </citation>
    <scope>NUCLEOTIDE SEQUENCE [LARGE SCALE GENOMIC DNA]</scope>
    <source>
        <strain evidence="2">ATCC 14538 / DSM 43046 / CBS 188.64 / JCM 3121 / NBRC 102363 / NCIMB 12654 / NRRL B-3342 / UNCC 431</strain>
    </source>
</reference>
<dbReference type="Proteomes" id="UP000007882">
    <property type="component" value="Chromosome"/>
</dbReference>
<dbReference type="STRING" id="512565.AMIS_46180"/>
<dbReference type="HOGENOM" id="CLU_2911997_0_0_11"/>
<gene>
    <name evidence="1" type="ordered locus">AMIS_46180</name>
</gene>
<dbReference type="PATRIC" id="fig|512565.3.peg.4602"/>
<dbReference type="EMBL" id="AP012319">
    <property type="protein sequence ID" value="BAL89838.1"/>
    <property type="molecule type" value="Genomic_DNA"/>
</dbReference>